<dbReference type="EMBL" id="OOIL02002369">
    <property type="protein sequence ID" value="VFQ82651.1"/>
    <property type="molecule type" value="Genomic_DNA"/>
</dbReference>
<accession>A0A484M1I0</accession>
<gene>
    <name evidence="1" type="ORF">CCAM_LOCUS24427</name>
</gene>
<dbReference type="AlphaFoldDB" id="A0A484M1I0"/>
<reference evidence="1 2" key="1">
    <citation type="submission" date="2018-04" db="EMBL/GenBank/DDBJ databases">
        <authorList>
            <person name="Vogel A."/>
        </authorList>
    </citation>
    <scope>NUCLEOTIDE SEQUENCE [LARGE SCALE GENOMIC DNA]</scope>
</reference>
<keyword evidence="2" id="KW-1185">Reference proteome</keyword>
<sequence length="88" mass="9930">MLFGRKSCISCWFEISSRTIWLFFCRVAESLFKPKGLFLEIGNGQPFGFKESLMHCFSNLRTSAFSSTLLKFPAINGGASAKNCSYRL</sequence>
<proteinExistence type="predicted"/>
<dbReference type="Proteomes" id="UP000595140">
    <property type="component" value="Unassembled WGS sequence"/>
</dbReference>
<organism evidence="1 2">
    <name type="scientific">Cuscuta campestris</name>
    <dbReference type="NCBI Taxonomy" id="132261"/>
    <lineage>
        <taxon>Eukaryota</taxon>
        <taxon>Viridiplantae</taxon>
        <taxon>Streptophyta</taxon>
        <taxon>Embryophyta</taxon>
        <taxon>Tracheophyta</taxon>
        <taxon>Spermatophyta</taxon>
        <taxon>Magnoliopsida</taxon>
        <taxon>eudicotyledons</taxon>
        <taxon>Gunneridae</taxon>
        <taxon>Pentapetalae</taxon>
        <taxon>asterids</taxon>
        <taxon>lamiids</taxon>
        <taxon>Solanales</taxon>
        <taxon>Convolvulaceae</taxon>
        <taxon>Cuscuteae</taxon>
        <taxon>Cuscuta</taxon>
        <taxon>Cuscuta subgen. Grammica</taxon>
        <taxon>Cuscuta sect. Cleistogrammica</taxon>
    </lineage>
</organism>
<protein>
    <submittedName>
        <fullName evidence="1">Uncharacterized protein</fullName>
    </submittedName>
</protein>
<evidence type="ECO:0000313" key="2">
    <source>
        <dbReference type="Proteomes" id="UP000595140"/>
    </source>
</evidence>
<name>A0A484M1I0_9ASTE</name>
<evidence type="ECO:0000313" key="1">
    <source>
        <dbReference type="EMBL" id="VFQ82651.1"/>
    </source>
</evidence>